<evidence type="ECO:0000313" key="2">
    <source>
        <dbReference type="EMBL" id="KAJ3262596.1"/>
    </source>
</evidence>
<comment type="caution">
    <text evidence="2">The sequence shown here is derived from an EMBL/GenBank/DDBJ whole genome shotgun (WGS) entry which is preliminary data.</text>
</comment>
<dbReference type="Pfam" id="PF00266">
    <property type="entry name" value="Aminotran_5"/>
    <property type="match status" value="1"/>
</dbReference>
<dbReference type="GO" id="GO:0008265">
    <property type="term" value="F:molybdenum cofactor sulfurtransferase activity"/>
    <property type="evidence" value="ECO:0007669"/>
    <property type="project" value="TreeGrafter"/>
</dbReference>
<organism evidence="2 3">
    <name type="scientific">Boothiomyces macroporosus</name>
    <dbReference type="NCBI Taxonomy" id="261099"/>
    <lineage>
        <taxon>Eukaryota</taxon>
        <taxon>Fungi</taxon>
        <taxon>Fungi incertae sedis</taxon>
        <taxon>Chytridiomycota</taxon>
        <taxon>Chytridiomycota incertae sedis</taxon>
        <taxon>Chytridiomycetes</taxon>
        <taxon>Rhizophydiales</taxon>
        <taxon>Terramycetaceae</taxon>
        <taxon>Boothiomyces</taxon>
    </lineage>
</organism>
<keyword evidence="3" id="KW-1185">Reference proteome</keyword>
<sequence>MDFPQLANTLYLDNAGSLPVPSPIVLNHTKDLLENIYGNTHSGSLKTSSAIQQTRTRILKHFNTDENYYTIVFTSGATAALKLLAETYNWNSKSYYYQKESHTSVVGISNIVSQTKNMPVEKCCFALEEERIKDLSTKKGMVAVTAQCNFSGKRFDMGWIANEQSKVHVLVDAASFCSTSTFDLQKYPADFLVVSFYKMFGFPTGIGALLIKNTAADMLSKSYFGGGTVQSIGVEPLYYSQKTRLYEKMEDG</sequence>
<evidence type="ECO:0000313" key="3">
    <source>
        <dbReference type="Proteomes" id="UP001210925"/>
    </source>
</evidence>
<accession>A0AAD5USQ1</accession>
<dbReference type="Proteomes" id="UP001210925">
    <property type="component" value="Unassembled WGS sequence"/>
</dbReference>
<gene>
    <name evidence="2" type="ORF">HK103_000125</name>
</gene>
<protein>
    <recommendedName>
        <fullName evidence="1">Aminotransferase class V domain-containing protein</fullName>
    </recommendedName>
</protein>
<dbReference type="InterPro" id="IPR015424">
    <property type="entry name" value="PyrdxlP-dep_Trfase"/>
</dbReference>
<dbReference type="AlphaFoldDB" id="A0AAD5USQ1"/>
<reference evidence="2" key="1">
    <citation type="submission" date="2020-05" db="EMBL/GenBank/DDBJ databases">
        <title>Phylogenomic resolution of chytrid fungi.</title>
        <authorList>
            <person name="Stajich J.E."/>
            <person name="Amses K."/>
            <person name="Simmons R."/>
            <person name="Seto K."/>
            <person name="Myers J."/>
            <person name="Bonds A."/>
            <person name="Quandt C.A."/>
            <person name="Barry K."/>
            <person name="Liu P."/>
            <person name="Grigoriev I."/>
            <person name="Longcore J.E."/>
            <person name="James T.Y."/>
        </authorList>
    </citation>
    <scope>NUCLEOTIDE SEQUENCE</scope>
    <source>
        <strain evidence="2">PLAUS21</strain>
    </source>
</reference>
<dbReference type="InterPro" id="IPR000192">
    <property type="entry name" value="Aminotrans_V_dom"/>
</dbReference>
<proteinExistence type="predicted"/>
<dbReference type="Gene3D" id="3.40.640.10">
    <property type="entry name" value="Type I PLP-dependent aspartate aminotransferase-like (Major domain)"/>
    <property type="match status" value="1"/>
</dbReference>
<name>A0AAD5USQ1_9FUNG</name>
<dbReference type="PANTHER" id="PTHR14237">
    <property type="entry name" value="MOLYBDOPTERIN COFACTOR SULFURASE MOSC"/>
    <property type="match status" value="1"/>
</dbReference>
<dbReference type="PANTHER" id="PTHR14237:SF80">
    <property type="entry name" value="MOLYBDENUM COFACTOR SULFURASE"/>
    <property type="match status" value="1"/>
</dbReference>
<feature type="domain" description="Aminotransferase class V" evidence="1">
    <location>
        <begin position="11"/>
        <end position="244"/>
    </location>
</feature>
<dbReference type="GO" id="GO:0043545">
    <property type="term" value="P:molybdopterin cofactor metabolic process"/>
    <property type="evidence" value="ECO:0007669"/>
    <property type="project" value="TreeGrafter"/>
</dbReference>
<evidence type="ECO:0000259" key="1">
    <source>
        <dbReference type="Pfam" id="PF00266"/>
    </source>
</evidence>
<dbReference type="EMBL" id="JADGKB010000001">
    <property type="protein sequence ID" value="KAJ3262596.1"/>
    <property type="molecule type" value="Genomic_DNA"/>
</dbReference>
<dbReference type="SUPFAM" id="SSF53383">
    <property type="entry name" value="PLP-dependent transferases"/>
    <property type="match status" value="1"/>
</dbReference>
<dbReference type="InterPro" id="IPR015421">
    <property type="entry name" value="PyrdxlP-dep_Trfase_major"/>
</dbReference>